<evidence type="ECO:0000313" key="2">
    <source>
        <dbReference type="Proteomes" id="UP000507470"/>
    </source>
</evidence>
<accession>A0A6J8CW77</accession>
<protein>
    <submittedName>
        <fullName evidence="1">Uncharacterized protein</fullName>
    </submittedName>
</protein>
<reference evidence="1 2" key="1">
    <citation type="submission" date="2020-06" db="EMBL/GenBank/DDBJ databases">
        <authorList>
            <person name="Li R."/>
            <person name="Bekaert M."/>
        </authorList>
    </citation>
    <scope>NUCLEOTIDE SEQUENCE [LARGE SCALE GENOMIC DNA]</scope>
    <source>
        <strain evidence="2">wild</strain>
    </source>
</reference>
<dbReference type="EMBL" id="CACVKT020006043">
    <property type="protein sequence ID" value="CAC5399687.1"/>
    <property type="molecule type" value="Genomic_DNA"/>
</dbReference>
<evidence type="ECO:0000313" key="1">
    <source>
        <dbReference type="EMBL" id="CAC5399687.1"/>
    </source>
</evidence>
<dbReference type="InterPro" id="IPR011042">
    <property type="entry name" value="6-blade_b-propeller_TolB-like"/>
</dbReference>
<dbReference type="AlphaFoldDB" id="A0A6J8CW77"/>
<sequence>MTRKGWFIFTDYVDSCEKLEAMNHHGKIEYSINLSTPYAAFDVEIINDNTVAVTTGSFYKYNHLRGVSVVDLSQRKVIEFIDLPEDPYGIKYDGTSLICCVKNKDLHVISFKDYSITTIPNTVSLGFSYVSTHADKILYTNPKENTVYCCLYDGTPVWEFHDESVLKVPEGITVDDEGNVFVVGCESCNVLIISPEGKHYKQILNNVHVNRPHAIFLDKSRNQLLMINHAIVANLYNISYS</sequence>
<name>A0A6J8CW77_MYTCO</name>
<dbReference type="Gene3D" id="2.120.10.30">
    <property type="entry name" value="TolB, C-terminal domain"/>
    <property type="match status" value="1"/>
</dbReference>
<keyword evidence="2" id="KW-1185">Reference proteome</keyword>
<dbReference type="Proteomes" id="UP000507470">
    <property type="component" value="Unassembled WGS sequence"/>
</dbReference>
<gene>
    <name evidence="1" type="ORF">MCOR_33929</name>
</gene>
<organism evidence="1 2">
    <name type="scientific">Mytilus coruscus</name>
    <name type="common">Sea mussel</name>
    <dbReference type="NCBI Taxonomy" id="42192"/>
    <lineage>
        <taxon>Eukaryota</taxon>
        <taxon>Metazoa</taxon>
        <taxon>Spiralia</taxon>
        <taxon>Lophotrochozoa</taxon>
        <taxon>Mollusca</taxon>
        <taxon>Bivalvia</taxon>
        <taxon>Autobranchia</taxon>
        <taxon>Pteriomorphia</taxon>
        <taxon>Mytilida</taxon>
        <taxon>Mytiloidea</taxon>
        <taxon>Mytilidae</taxon>
        <taxon>Mytilinae</taxon>
        <taxon>Mytilus</taxon>
    </lineage>
</organism>
<proteinExistence type="predicted"/>
<dbReference type="OrthoDB" id="6087280at2759"/>
<dbReference type="SUPFAM" id="SSF101898">
    <property type="entry name" value="NHL repeat"/>
    <property type="match status" value="1"/>
</dbReference>